<evidence type="ECO:0000256" key="1">
    <source>
        <dbReference type="ARBA" id="ARBA00004236"/>
    </source>
</evidence>
<proteinExistence type="predicted"/>
<dbReference type="PANTHER" id="PTHR24027">
    <property type="entry name" value="CADHERIN-23"/>
    <property type="match status" value="1"/>
</dbReference>
<dbReference type="GO" id="GO:0005912">
    <property type="term" value="C:adherens junction"/>
    <property type="evidence" value="ECO:0007669"/>
    <property type="project" value="TreeGrafter"/>
</dbReference>
<dbReference type="InterPro" id="IPR002126">
    <property type="entry name" value="Cadherin-like_dom"/>
</dbReference>
<evidence type="ECO:0000256" key="8">
    <source>
        <dbReference type="ARBA" id="ARBA00022837"/>
    </source>
</evidence>
<organism evidence="15 16">
    <name type="scientific">Electrophorus electricus</name>
    <name type="common">Electric eel</name>
    <name type="synonym">Gymnotus electricus</name>
    <dbReference type="NCBI Taxonomy" id="8005"/>
    <lineage>
        <taxon>Eukaryota</taxon>
        <taxon>Metazoa</taxon>
        <taxon>Chordata</taxon>
        <taxon>Craniata</taxon>
        <taxon>Vertebrata</taxon>
        <taxon>Euteleostomi</taxon>
        <taxon>Actinopterygii</taxon>
        <taxon>Neopterygii</taxon>
        <taxon>Teleostei</taxon>
        <taxon>Ostariophysi</taxon>
        <taxon>Gymnotiformes</taxon>
        <taxon>Gymnotoidei</taxon>
        <taxon>Gymnotidae</taxon>
        <taxon>Electrophorus</taxon>
    </lineage>
</organism>
<evidence type="ECO:0000256" key="10">
    <source>
        <dbReference type="ARBA" id="ARBA00023136"/>
    </source>
</evidence>
<dbReference type="SMART" id="SM00112">
    <property type="entry name" value="CA"/>
    <property type="match status" value="4"/>
</dbReference>
<evidence type="ECO:0000256" key="2">
    <source>
        <dbReference type="ARBA" id="ARBA00004496"/>
    </source>
</evidence>
<dbReference type="FunFam" id="2.60.40.60:FF:000031">
    <property type="entry name" value="Cadherin 3"/>
    <property type="match status" value="1"/>
</dbReference>
<feature type="domain" description="Cadherin" evidence="14">
    <location>
        <begin position="59"/>
        <end position="141"/>
    </location>
</feature>
<keyword evidence="13" id="KW-1133">Transmembrane helix</keyword>
<dbReference type="Ensembl" id="ENSEEET00000002120.2">
    <property type="protein sequence ID" value="ENSEEEP00000002080.2"/>
    <property type="gene ID" value="ENSEEEG00000001282.2"/>
</dbReference>
<evidence type="ECO:0000256" key="4">
    <source>
        <dbReference type="ARBA" id="ARBA00022490"/>
    </source>
</evidence>
<dbReference type="CDD" id="cd11304">
    <property type="entry name" value="Cadherin_repeat"/>
    <property type="match status" value="4"/>
</dbReference>
<comment type="subcellular location">
    <subcellularLocation>
        <location evidence="1">Cell membrane</location>
    </subcellularLocation>
    <subcellularLocation>
        <location evidence="2">Cytoplasm</location>
    </subcellularLocation>
</comment>
<dbReference type="AlphaFoldDB" id="A0A4W4DTD8"/>
<reference evidence="15" key="5">
    <citation type="submission" date="2025-09" db="UniProtKB">
        <authorList>
            <consortium name="Ensembl"/>
        </authorList>
    </citation>
    <scope>IDENTIFICATION</scope>
</reference>
<feature type="domain" description="Cadherin" evidence="14">
    <location>
        <begin position="379"/>
        <end position="486"/>
    </location>
</feature>
<feature type="transmembrane region" description="Helical" evidence="13">
    <location>
        <begin position="598"/>
        <end position="623"/>
    </location>
</feature>
<dbReference type="GO" id="GO:0045296">
    <property type="term" value="F:cadherin binding"/>
    <property type="evidence" value="ECO:0007669"/>
    <property type="project" value="TreeGrafter"/>
</dbReference>
<dbReference type="InterPro" id="IPR015919">
    <property type="entry name" value="Cadherin-like_sf"/>
</dbReference>
<keyword evidence="7" id="KW-0677">Repeat</keyword>
<dbReference type="GO" id="GO:0016339">
    <property type="term" value="P:calcium-dependent cell-cell adhesion via plasma membrane cell adhesion molecules"/>
    <property type="evidence" value="ECO:0007669"/>
    <property type="project" value="TreeGrafter"/>
</dbReference>
<evidence type="ECO:0000256" key="11">
    <source>
        <dbReference type="ARBA" id="ARBA00023180"/>
    </source>
</evidence>
<dbReference type="GO" id="GO:0007043">
    <property type="term" value="P:cell-cell junction assembly"/>
    <property type="evidence" value="ECO:0007669"/>
    <property type="project" value="TreeGrafter"/>
</dbReference>
<reference evidence="15" key="4">
    <citation type="submission" date="2025-08" db="UniProtKB">
        <authorList>
            <consortium name="Ensembl"/>
        </authorList>
    </citation>
    <scope>IDENTIFICATION</scope>
</reference>
<keyword evidence="4" id="KW-0963">Cytoplasm</keyword>
<evidence type="ECO:0000256" key="13">
    <source>
        <dbReference type="SAM" id="Phobius"/>
    </source>
</evidence>
<feature type="domain" description="Cadherin" evidence="14">
    <location>
        <begin position="142"/>
        <end position="257"/>
    </location>
</feature>
<accession>A0A4W4DTD8</accession>
<evidence type="ECO:0000256" key="5">
    <source>
        <dbReference type="ARBA" id="ARBA00022723"/>
    </source>
</evidence>
<keyword evidence="9" id="KW-0130">Cell adhesion</keyword>
<evidence type="ECO:0000256" key="3">
    <source>
        <dbReference type="ARBA" id="ARBA00022475"/>
    </source>
</evidence>
<dbReference type="GO" id="GO:0060027">
    <property type="term" value="P:convergent extension involved in gastrulation"/>
    <property type="evidence" value="ECO:0007669"/>
    <property type="project" value="UniProtKB-ARBA"/>
</dbReference>
<dbReference type="GO" id="GO:0000902">
    <property type="term" value="P:cell morphogenesis"/>
    <property type="evidence" value="ECO:0007669"/>
    <property type="project" value="TreeGrafter"/>
</dbReference>
<dbReference type="GO" id="GO:0055113">
    <property type="term" value="P:epiboly involved in gastrulation with mouth forming second"/>
    <property type="evidence" value="ECO:0007669"/>
    <property type="project" value="UniProtKB-ARBA"/>
</dbReference>
<keyword evidence="6" id="KW-0732">Signal</keyword>
<dbReference type="GO" id="GO:0044331">
    <property type="term" value="P:cell-cell adhesion mediated by cadherin"/>
    <property type="evidence" value="ECO:0007669"/>
    <property type="project" value="TreeGrafter"/>
</dbReference>
<reference evidence="16" key="2">
    <citation type="journal article" date="2017" name="Sci. Adv.">
        <title>A tail of two voltages: Proteomic comparison of the three electric organs of the electric eel.</title>
        <authorList>
            <person name="Traeger L.L."/>
            <person name="Sabat G."/>
            <person name="Barrett-Wilt G.A."/>
            <person name="Wells G.B."/>
            <person name="Sussman M.R."/>
        </authorList>
    </citation>
    <scope>NUCLEOTIDE SEQUENCE [LARGE SCALE GENOMIC DNA]</scope>
</reference>
<sequence>MNVKPQTVKLRLSFRHGSVFASKDTVLVRTKRRWVLSTIELEEEDPGPFPRLATELFNDKELNHTLRFSISGQGVNEDPVGVFSINDRTGEVFIHKPIDRELHPFFLVKFDVHDRITDEILDKTLAFNMAIKDKNDNAPLFSPETLMFVMPSDPVPGQLPVSLQASDIDEQNTDNSRISMRLVSQEPTQPQISLQMVQNSRRINEVSQLVFSGCFDYDKVNKYTLLVEARDHGTPSLSSTATIIINISDSNTHAPVFNYNTQVLEMQINTEILRVSVLDKDNPNSPGSRAVYTIVKGNEQGNYKIETDPVTNEGVLTVIKGKDYEKTTVTELELAVENEEPLFRCVDGKPVRTGPEKEKPNTAKVLVKVIDVNDPPVFQKSVVKVYRKEEDKPGDVLYQPSVTDVDSDKTKIRFEIAEDPAKWMSIDPKTGTVTSVKKMDRESPFVKNSTYTVVIHAIDDGKASPPTGTGTLVVHLGDMNDNSPRLVNGSSVMCGNKADHVVVEPYDNDAAPFAGPFSFSLGSENGDLKDTWKIHPNTGKTSLVSLRSLAYGNYSVPLHIEDQQGVAGHNVLNVVVCDCGEDDECRSLLPRSSRLHPMAILALLAALFVLARESLLLLCLFFFCECREKKMFEVYLEDDKNQTLIHYNEEGGGSLIRVCGLVPWGGGSLIRVCGPVPWGGGSLIRVCGPVPWGGGSLIRVCGPVPWGGGSLIRVCGPVPWGGGSLIRVCGPVPCFFK</sequence>
<keyword evidence="16" id="KW-1185">Reference proteome</keyword>
<dbReference type="GO" id="GO:0005509">
    <property type="term" value="F:calcium ion binding"/>
    <property type="evidence" value="ECO:0007669"/>
    <property type="project" value="UniProtKB-UniRule"/>
</dbReference>
<keyword evidence="13" id="KW-0812">Transmembrane</keyword>
<dbReference type="GO" id="GO:0016477">
    <property type="term" value="P:cell migration"/>
    <property type="evidence" value="ECO:0007669"/>
    <property type="project" value="TreeGrafter"/>
</dbReference>
<dbReference type="GO" id="GO:0005737">
    <property type="term" value="C:cytoplasm"/>
    <property type="evidence" value="ECO:0007669"/>
    <property type="project" value="UniProtKB-SubCell"/>
</dbReference>
<protein>
    <recommendedName>
        <fullName evidence="14">Cadherin domain-containing protein</fullName>
    </recommendedName>
</protein>
<dbReference type="PROSITE" id="PS50268">
    <property type="entry name" value="CADHERIN_2"/>
    <property type="match status" value="5"/>
</dbReference>
<dbReference type="InterPro" id="IPR039808">
    <property type="entry name" value="Cadherin"/>
</dbReference>
<dbReference type="Gene3D" id="2.60.40.60">
    <property type="entry name" value="Cadherins"/>
    <property type="match status" value="5"/>
</dbReference>
<keyword evidence="5" id="KW-0479">Metal-binding</keyword>
<evidence type="ECO:0000313" key="16">
    <source>
        <dbReference type="Proteomes" id="UP000314983"/>
    </source>
</evidence>
<reference evidence="16" key="1">
    <citation type="journal article" date="2014" name="Science">
        <title>Nonhuman genetics. Genomic basis for the convergent evolution of electric organs.</title>
        <authorList>
            <person name="Gallant J.R."/>
            <person name="Traeger L.L."/>
            <person name="Volkening J.D."/>
            <person name="Moffett H."/>
            <person name="Chen P.H."/>
            <person name="Novina C.D."/>
            <person name="Phillips G.N.Jr."/>
            <person name="Anand R."/>
            <person name="Wells G.B."/>
            <person name="Pinch M."/>
            <person name="Guth R."/>
            <person name="Unguez G.A."/>
            <person name="Albert J.S."/>
            <person name="Zakon H.H."/>
            <person name="Samanta M.P."/>
            <person name="Sussman M.R."/>
        </authorList>
    </citation>
    <scope>NUCLEOTIDE SEQUENCE [LARGE SCALE GENOMIC DNA]</scope>
</reference>
<dbReference type="FunFam" id="2.60.40.60:FF:000019">
    <property type="entry name" value="Cadherin 2"/>
    <property type="match status" value="1"/>
</dbReference>
<dbReference type="FunFam" id="2.60.40.60:FF:000011">
    <property type="entry name" value="Cadherin 1"/>
    <property type="match status" value="1"/>
</dbReference>
<dbReference type="FunFam" id="2.60.40.60:FF:000095">
    <property type="entry name" value="Cadherin 13"/>
    <property type="match status" value="1"/>
</dbReference>
<evidence type="ECO:0000256" key="7">
    <source>
        <dbReference type="ARBA" id="ARBA00022737"/>
    </source>
</evidence>
<dbReference type="Pfam" id="PF00028">
    <property type="entry name" value="Cadherin"/>
    <property type="match status" value="3"/>
</dbReference>
<dbReference type="GO" id="GO:0034332">
    <property type="term" value="P:adherens junction organization"/>
    <property type="evidence" value="ECO:0007669"/>
    <property type="project" value="TreeGrafter"/>
</dbReference>
<dbReference type="GO" id="GO:0007156">
    <property type="term" value="P:homophilic cell adhesion via plasma membrane adhesion molecules"/>
    <property type="evidence" value="ECO:0007669"/>
    <property type="project" value="InterPro"/>
</dbReference>
<dbReference type="PANTHER" id="PTHR24027:SF78">
    <property type="entry name" value="CADHERIN-LIKE PROTEIN 26"/>
    <property type="match status" value="1"/>
</dbReference>
<evidence type="ECO:0000256" key="6">
    <source>
        <dbReference type="ARBA" id="ARBA00022729"/>
    </source>
</evidence>
<dbReference type="GeneTree" id="ENSGT00940000161589"/>
<feature type="domain" description="Cadherin" evidence="14">
    <location>
        <begin position="269"/>
        <end position="378"/>
    </location>
</feature>
<dbReference type="InterPro" id="IPR020894">
    <property type="entry name" value="Cadherin_CS"/>
</dbReference>
<dbReference type="SUPFAM" id="SSF49313">
    <property type="entry name" value="Cadherin-like"/>
    <property type="match status" value="5"/>
</dbReference>
<evidence type="ECO:0000256" key="12">
    <source>
        <dbReference type="PROSITE-ProRule" id="PRU00043"/>
    </source>
</evidence>
<reference evidence="15" key="3">
    <citation type="submission" date="2020-05" db="EMBL/GenBank/DDBJ databases">
        <title>Electrophorus electricus (electric eel) genome, fEleEle1, primary haplotype.</title>
        <authorList>
            <person name="Myers G."/>
            <person name="Meyer A."/>
            <person name="Fedrigo O."/>
            <person name="Formenti G."/>
            <person name="Rhie A."/>
            <person name="Tracey A."/>
            <person name="Sims Y."/>
            <person name="Jarvis E.D."/>
        </authorList>
    </citation>
    <scope>NUCLEOTIDE SEQUENCE [LARGE SCALE GENOMIC DNA]</scope>
</reference>
<dbReference type="Proteomes" id="UP000314983">
    <property type="component" value="Chromosome 24"/>
</dbReference>
<dbReference type="OMA" id="MRSGSHP"/>
<name>A0A4W4DTD8_ELEEL</name>
<feature type="domain" description="Cadherin" evidence="14">
    <location>
        <begin position="489"/>
        <end position="592"/>
    </location>
</feature>
<evidence type="ECO:0000256" key="9">
    <source>
        <dbReference type="ARBA" id="ARBA00022889"/>
    </source>
</evidence>
<keyword evidence="8 12" id="KW-0106">Calcium</keyword>
<dbReference type="GO" id="GO:0008013">
    <property type="term" value="F:beta-catenin binding"/>
    <property type="evidence" value="ECO:0007669"/>
    <property type="project" value="TreeGrafter"/>
</dbReference>
<keyword evidence="11" id="KW-0325">Glycoprotein</keyword>
<evidence type="ECO:0000259" key="14">
    <source>
        <dbReference type="PROSITE" id="PS50268"/>
    </source>
</evidence>
<dbReference type="PRINTS" id="PR00205">
    <property type="entry name" value="CADHERIN"/>
</dbReference>
<keyword evidence="3" id="KW-1003">Cell membrane</keyword>
<keyword evidence="10 13" id="KW-0472">Membrane</keyword>
<dbReference type="GO" id="GO:0016342">
    <property type="term" value="C:catenin complex"/>
    <property type="evidence" value="ECO:0007669"/>
    <property type="project" value="TreeGrafter"/>
</dbReference>
<evidence type="ECO:0000313" key="15">
    <source>
        <dbReference type="Ensembl" id="ENSEEEP00000002080.2"/>
    </source>
</evidence>
<dbReference type="PROSITE" id="PS00232">
    <property type="entry name" value="CADHERIN_1"/>
    <property type="match status" value="1"/>
</dbReference>